<dbReference type="PANTHER" id="PTHR34582:SF2">
    <property type="entry name" value="UPF0702 TRANSMEMBRANE PROTEIN YDFR"/>
    <property type="match status" value="1"/>
</dbReference>
<sequence>MDLDWVWKTVIILVAGLILLRISGRRSIAKMTVPHTVIMVMIGTLLIHPVVSKGLWPTIGVGTLLILALIIIEFVELKFDGFESIVSGKAIPIIEKGEINEKNLKKLRFTIDKLETLLRQVGVTTVSDVQYATLEVNGQLGYMLKKEKQPATKEDIQNLIQLIQTGKHPSPSNQSTDLKENIFTEVVNNRPLNPSPDRLE</sequence>
<organism evidence="10 11">
    <name type="scientific">Neobacillus novalis</name>
    <dbReference type="NCBI Taxonomy" id="220687"/>
    <lineage>
        <taxon>Bacteria</taxon>
        <taxon>Bacillati</taxon>
        <taxon>Bacillota</taxon>
        <taxon>Bacilli</taxon>
        <taxon>Bacillales</taxon>
        <taxon>Bacillaceae</taxon>
        <taxon>Neobacillus</taxon>
    </lineage>
</organism>
<evidence type="ECO:0000256" key="3">
    <source>
        <dbReference type="ARBA" id="ARBA00022475"/>
    </source>
</evidence>
<keyword evidence="6 8" id="KW-0472">Membrane</keyword>
<feature type="domain" description="YetF C-terminal" evidence="9">
    <location>
        <begin position="78"/>
        <end position="167"/>
    </location>
</feature>
<dbReference type="PANTHER" id="PTHR34582">
    <property type="entry name" value="UPF0702 TRANSMEMBRANE PROTEIN YCAP"/>
    <property type="match status" value="1"/>
</dbReference>
<dbReference type="RefSeq" id="WP_066092337.1">
    <property type="nucleotide sequence ID" value="NZ_CP126114.1"/>
</dbReference>
<name>A0AA95MKJ4_9BACI</name>
<dbReference type="AlphaFoldDB" id="A0AA95MKJ4"/>
<dbReference type="Proteomes" id="UP001178288">
    <property type="component" value="Chromosome"/>
</dbReference>
<feature type="transmembrane region" description="Helical" evidence="8">
    <location>
        <begin position="6"/>
        <end position="24"/>
    </location>
</feature>
<feature type="region of interest" description="Disordered" evidence="7">
    <location>
        <begin position="166"/>
        <end position="200"/>
    </location>
</feature>
<keyword evidence="5 8" id="KW-1133">Transmembrane helix</keyword>
<dbReference type="KEGG" id="nnv:QNH39_23870"/>
<evidence type="ECO:0000256" key="4">
    <source>
        <dbReference type="ARBA" id="ARBA00022692"/>
    </source>
</evidence>
<dbReference type="Gene3D" id="3.30.240.20">
    <property type="entry name" value="bsu07140 like domains"/>
    <property type="match status" value="1"/>
</dbReference>
<dbReference type="GO" id="GO:0005886">
    <property type="term" value="C:plasma membrane"/>
    <property type="evidence" value="ECO:0007669"/>
    <property type="project" value="UniProtKB-SubCell"/>
</dbReference>
<evidence type="ECO:0000313" key="10">
    <source>
        <dbReference type="EMBL" id="WHY85612.1"/>
    </source>
</evidence>
<dbReference type="InterPro" id="IPR023090">
    <property type="entry name" value="UPF0702_alpha/beta_dom_sf"/>
</dbReference>
<evidence type="ECO:0000313" key="11">
    <source>
        <dbReference type="Proteomes" id="UP001178288"/>
    </source>
</evidence>
<dbReference type="InterPro" id="IPR007353">
    <property type="entry name" value="DUF421"/>
</dbReference>
<comment type="subcellular location">
    <subcellularLocation>
        <location evidence="1">Cell membrane</location>
        <topology evidence="1">Multi-pass membrane protein</topology>
    </subcellularLocation>
</comment>
<protein>
    <submittedName>
        <fullName evidence="10">DUF421 domain-containing protein</fullName>
    </submittedName>
</protein>
<keyword evidence="4 8" id="KW-0812">Transmembrane</keyword>
<comment type="similarity">
    <text evidence="2">Belongs to the UPF0702 family.</text>
</comment>
<evidence type="ECO:0000256" key="7">
    <source>
        <dbReference type="SAM" id="MobiDB-lite"/>
    </source>
</evidence>
<dbReference type="EMBL" id="CP126114">
    <property type="protein sequence ID" value="WHY85612.1"/>
    <property type="molecule type" value="Genomic_DNA"/>
</dbReference>
<keyword evidence="11" id="KW-1185">Reference proteome</keyword>
<evidence type="ECO:0000256" key="1">
    <source>
        <dbReference type="ARBA" id="ARBA00004651"/>
    </source>
</evidence>
<keyword evidence="3" id="KW-1003">Cell membrane</keyword>
<proteinExistence type="inferred from homology"/>
<gene>
    <name evidence="10" type="ORF">QNH39_23870</name>
</gene>
<reference evidence="10" key="1">
    <citation type="submission" date="2023-05" db="EMBL/GenBank/DDBJ databases">
        <title>Comparative genomics of Bacillaceae isolates and their secondary metabolite potential.</title>
        <authorList>
            <person name="Song L."/>
            <person name="Nielsen L.J."/>
            <person name="Mohite O."/>
            <person name="Xu X."/>
            <person name="Weber T."/>
            <person name="Kovacs A.T."/>
        </authorList>
    </citation>
    <scope>NUCLEOTIDE SEQUENCE</scope>
    <source>
        <strain evidence="10">XLM17</strain>
    </source>
</reference>
<feature type="transmembrane region" description="Helical" evidence="8">
    <location>
        <begin position="54"/>
        <end position="75"/>
    </location>
</feature>
<accession>A0AA95MKJ4</accession>
<evidence type="ECO:0000259" key="9">
    <source>
        <dbReference type="Pfam" id="PF04239"/>
    </source>
</evidence>
<evidence type="ECO:0000256" key="2">
    <source>
        <dbReference type="ARBA" id="ARBA00006448"/>
    </source>
</evidence>
<dbReference type="Pfam" id="PF04239">
    <property type="entry name" value="DUF421"/>
    <property type="match status" value="1"/>
</dbReference>
<feature type="transmembrane region" description="Helical" evidence="8">
    <location>
        <begin position="31"/>
        <end position="48"/>
    </location>
</feature>
<evidence type="ECO:0000256" key="8">
    <source>
        <dbReference type="SAM" id="Phobius"/>
    </source>
</evidence>
<evidence type="ECO:0000256" key="6">
    <source>
        <dbReference type="ARBA" id="ARBA00023136"/>
    </source>
</evidence>
<evidence type="ECO:0000256" key="5">
    <source>
        <dbReference type="ARBA" id="ARBA00022989"/>
    </source>
</evidence>